<evidence type="ECO:0000256" key="4">
    <source>
        <dbReference type="PROSITE-ProRule" id="PRU00335"/>
    </source>
</evidence>
<dbReference type="InterPro" id="IPR041490">
    <property type="entry name" value="KstR2_TetR_C"/>
</dbReference>
<dbReference type="GO" id="GO:0000976">
    <property type="term" value="F:transcription cis-regulatory region binding"/>
    <property type="evidence" value="ECO:0007669"/>
    <property type="project" value="TreeGrafter"/>
</dbReference>
<name>A0A423JXK2_9PSED</name>
<dbReference type="RefSeq" id="WP_123364310.1">
    <property type="nucleotide sequence ID" value="NZ_MOBO01000001.1"/>
</dbReference>
<dbReference type="Pfam" id="PF00440">
    <property type="entry name" value="TetR_N"/>
    <property type="match status" value="1"/>
</dbReference>
<keyword evidence="1" id="KW-0805">Transcription regulation</keyword>
<dbReference type="Pfam" id="PF17932">
    <property type="entry name" value="TetR_C_24"/>
    <property type="match status" value="1"/>
</dbReference>
<keyword evidence="3" id="KW-0804">Transcription</keyword>
<proteinExistence type="predicted"/>
<organism evidence="6 7">
    <name type="scientific">Pseudomonas brassicacearum</name>
    <dbReference type="NCBI Taxonomy" id="930166"/>
    <lineage>
        <taxon>Bacteria</taxon>
        <taxon>Pseudomonadati</taxon>
        <taxon>Pseudomonadota</taxon>
        <taxon>Gammaproteobacteria</taxon>
        <taxon>Pseudomonadales</taxon>
        <taxon>Pseudomonadaceae</taxon>
        <taxon>Pseudomonas</taxon>
    </lineage>
</organism>
<evidence type="ECO:0000256" key="2">
    <source>
        <dbReference type="ARBA" id="ARBA00023125"/>
    </source>
</evidence>
<accession>A0A423JXK2</accession>
<dbReference type="PANTHER" id="PTHR30055:SF234">
    <property type="entry name" value="HTH-TYPE TRANSCRIPTIONAL REGULATOR BETI"/>
    <property type="match status" value="1"/>
</dbReference>
<dbReference type="InterPro" id="IPR001647">
    <property type="entry name" value="HTH_TetR"/>
</dbReference>
<dbReference type="SUPFAM" id="SSF48498">
    <property type="entry name" value="Tetracyclin repressor-like, C-terminal domain"/>
    <property type="match status" value="1"/>
</dbReference>
<dbReference type="PANTHER" id="PTHR30055">
    <property type="entry name" value="HTH-TYPE TRANSCRIPTIONAL REGULATOR RUTR"/>
    <property type="match status" value="1"/>
</dbReference>
<dbReference type="EMBL" id="MOBO01000001">
    <property type="protein sequence ID" value="RON42392.1"/>
    <property type="molecule type" value="Genomic_DNA"/>
</dbReference>
<keyword evidence="2 4" id="KW-0238">DNA-binding</keyword>
<feature type="DNA-binding region" description="H-T-H motif" evidence="4">
    <location>
        <begin position="34"/>
        <end position="53"/>
    </location>
</feature>
<dbReference type="InterPro" id="IPR036271">
    <property type="entry name" value="Tet_transcr_reg_TetR-rel_C_sf"/>
</dbReference>
<reference evidence="6 7" key="1">
    <citation type="submission" date="2016-10" db="EMBL/GenBank/DDBJ databases">
        <title>Comparative genome analysis of multiple Pseudomonas spp. focuses on biocontrol and plant growth promoting traits.</title>
        <authorList>
            <person name="Tao X.-Y."/>
            <person name="Taylor C.G."/>
        </authorList>
    </citation>
    <scope>NUCLEOTIDE SEQUENCE [LARGE SCALE GENOMIC DNA]</scope>
    <source>
        <strain evidence="6 7">38D4</strain>
    </source>
</reference>
<gene>
    <name evidence="6" type="ORF">BK664_02080</name>
</gene>
<dbReference type="Gene3D" id="1.10.357.10">
    <property type="entry name" value="Tetracycline Repressor, domain 2"/>
    <property type="match status" value="1"/>
</dbReference>
<dbReference type="PRINTS" id="PR00455">
    <property type="entry name" value="HTHTETR"/>
</dbReference>
<dbReference type="InterPro" id="IPR050109">
    <property type="entry name" value="HTH-type_TetR-like_transc_reg"/>
</dbReference>
<evidence type="ECO:0000256" key="3">
    <source>
        <dbReference type="ARBA" id="ARBA00023163"/>
    </source>
</evidence>
<evidence type="ECO:0000313" key="7">
    <source>
        <dbReference type="Proteomes" id="UP000286351"/>
    </source>
</evidence>
<dbReference type="Proteomes" id="UP000286351">
    <property type="component" value="Unassembled WGS sequence"/>
</dbReference>
<evidence type="ECO:0000313" key="6">
    <source>
        <dbReference type="EMBL" id="RON42392.1"/>
    </source>
</evidence>
<dbReference type="AlphaFoldDB" id="A0A423JXK2"/>
<protein>
    <recommendedName>
        <fullName evidence="5">HTH tetR-type domain-containing protein</fullName>
    </recommendedName>
</protein>
<dbReference type="SUPFAM" id="SSF46689">
    <property type="entry name" value="Homeodomain-like"/>
    <property type="match status" value="1"/>
</dbReference>
<comment type="caution">
    <text evidence="6">The sequence shown here is derived from an EMBL/GenBank/DDBJ whole genome shotgun (WGS) entry which is preliminary data.</text>
</comment>
<evidence type="ECO:0000256" key="1">
    <source>
        <dbReference type="ARBA" id="ARBA00023015"/>
    </source>
</evidence>
<feature type="domain" description="HTH tetR-type" evidence="5">
    <location>
        <begin position="11"/>
        <end position="71"/>
    </location>
</feature>
<sequence>MHQANAVTTEVGSDQLIVNAAIDLIMEGGFSAMSMRSLARKAGMQAGSLYYHFPSKIDVLEEVLDSLLQQRLNDWLSIKPKRAGALTQLNAFISFHVGRVLRNSREEDLVMLELKNLKGAQRATVVAQDELYRKELIAIIKRGVSTGIFNVSNVDIAARALMGLLAGGATFIADSESLAVQTLTEFSRRLLGIQNSQRLNK</sequence>
<dbReference type="GO" id="GO:0003700">
    <property type="term" value="F:DNA-binding transcription factor activity"/>
    <property type="evidence" value="ECO:0007669"/>
    <property type="project" value="TreeGrafter"/>
</dbReference>
<dbReference type="InterPro" id="IPR009057">
    <property type="entry name" value="Homeodomain-like_sf"/>
</dbReference>
<dbReference type="PROSITE" id="PS50977">
    <property type="entry name" value="HTH_TETR_2"/>
    <property type="match status" value="1"/>
</dbReference>
<evidence type="ECO:0000259" key="5">
    <source>
        <dbReference type="PROSITE" id="PS50977"/>
    </source>
</evidence>